<accession>A0A835Y097</accession>
<dbReference type="EMBL" id="JAEHOE010000032">
    <property type="protein sequence ID" value="KAG2494282.1"/>
    <property type="molecule type" value="Genomic_DNA"/>
</dbReference>
<dbReference type="Gene3D" id="1.10.510.10">
    <property type="entry name" value="Transferase(Phosphotransferase) domain 1"/>
    <property type="match status" value="1"/>
</dbReference>
<dbReference type="PANTHER" id="PTHR44329">
    <property type="entry name" value="SERINE/THREONINE-PROTEIN KINASE TNNI3K-RELATED"/>
    <property type="match status" value="1"/>
</dbReference>
<dbReference type="PROSITE" id="PS50011">
    <property type="entry name" value="PROTEIN_KINASE_DOM"/>
    <property type="match status" value="1"/>
</dbReference>
<dbReference type="Proteomes" id="UP000612055">
    <property type="component" value="Unassembled WGS sequence"/>
</dbReference>
<sequence length="1281" mass="128139">MLLALPGEAAAAPAPGPGPGPGPPPLLHALLTQPGALEELGACVAECCLGPVLPAVSQVCSSAALLSSCSSVHLLSTALTAALAGPLSSELFVDFGVRLALLPHKDAARGILFDEDSYFKARSLRSHAPVPSTASEAPLSVVGASPRSRAPGVSVWPAASNEQGATPHHLGTPSAHATQPAQAEVKLTPRGPLATAMDLLKLGSADRSMPPSWQPHAARSLPSASPTKALGGKAEAAHHPSAEGATKMPRSSTGMSPIGHSAGALPPDPRGRLLPGRGEPHDTASSAGALITQVVVGAGGATVGSRSYTPPAVARPQGKAVTFPLQSTLAGSLLARASAAAAATQGTGSAMWSSQGMGNAPGGLFDRTSGLEPSSPAPLAPAARTMVDPPAASPAGFCVCAAIVPSIAAYIQDAASASSDIATLLRRGGSNSVASTAGGGGSAPVACMVALACCWSAEAAGPPLMRLGTGLRSSAEGGRLGLEMADVAVDTTPPPAFVLYLTSPAPLPSALLAAAKAKAAALLEASTGFRLRPAAEDWAVLRAVAAGASASAGLTSASIVGGGGALPGHTDLSAMLSVASGMPSAAIILPDNTSLSSATALRGIGVGGGSNASHTAARGSWDPTSPSAAAGGPMPASAAAARSSAGASNAPLSPSLAGGAAAHWSVSGPMPPGSPHRMPQRMVDSALDSLLSTGIEAMLELYGSTAGGGTAGPSQRGGAPAARVAPVLTSTGRSATVGGMLASPLAAAADGGLARVATVGSVVLGGAGLHSMVSTVLSDERGEAAEVEATRQATMGLMVASIQSELHRTRTEAVPPGGLHAEDDVKALQLRKPIGSGGCSVVVLATLHAMPVAVKVIWPPDEADPTSERTSDPRGDCGNARPITPARQRQMRQLLQGVRELAVMTSISHPNIVQVYSYCTRVLVPDPPSSPGGVPRLVVLPEGDPAPGPLCTVLIMEYCDMGSLADAIDTGLFAKASKMAAVSLTREHRSATHLSSSPQAAALGHRSGPLGGMGPAPASASAGASGNRMLNLLWPAVSAAAAAGGPIMRAVYLTLLEVALALRHLHSTGLVHCDVKPANVLLRSSATDPRGFTAKLTDFGFVNLLELQTERDASLGEEQGGTPRAEGRPTLRFQDRLGTVTHMAPELFLEGSSLDSSIDVYAFGIVMWELYTGRAPYAEFSSDGFVDVPYKVVKEGMRPRFPGDTPQHFKVLAQSCWAARAEQRPTAAFIVNRLQMLLEACASGSGVPAAASATTAASAVVSGGGGSGTRGGGALATSQNR</sequence>
<dbReference type="OrthoDB" id="542487at2759"/>
<feature type="compositionally biased region" description="Gly residues" evidence="1">
    <location>
        <begin position="1262"/>
        <end position="1274"/>
    </location>
</feature>
<protein>
    <recommendedName>
        <fullName evidence="2">Protein kinase domain-containing protein</fullName>
    </recommendedName>
</protein>
<feature type="domain" description="Protein kinase" evidence="2">
    <location>
        <begin position="828"/>
        <end position="1238"/>
    </location>
</feature>
<dbReference type="InterPro" id="IPR011009">
    <property type="entry name" value="Kinase-like_dom_sf"/>
</dbReference>
<evidence type="ECO:0000313" key="3">
    <source>
        <dbReference type="EMBL" id="KAG2494282.1"/>
    </source>
</evidence>
<dbReference type="PANTHER" id="PTHR44329:SF289">
    <property type="entry name" value="SERINE_THREONINE-PROTEIN KINASE VIK"/>
    <property type="match status" value="1"/>
</dbReference>
<gene>
    <name evidence="3" type="ORF">HYH03_007635</name>
</gene>
<proteinExistence type="predicted"/>
<feature type="region of interest" description="Disordered" evidence="1">
    <location>
        <begin position="1261"/>
        <end position="1281"/>
    </location>
</feature>
<reference evidence="3" key="1">
    <citation type="journal article" date="2020" name="bioRxiv">
        <title>Comparative genomics of Chlamydomonas.</title>
        <authorList>
            <person name="Craig R.J."/>
            <person name="Hasan A.R."/>
            <person name="Ness R.W."/>
            <person name="Keightley P.D."/>
        </authorList>
    </citation>
    <scope>NUCLEOTIDE SEQUENCE</scope>
    <source>
        <strain evidence="3">CCAP 11/70</strain>
    </source>
</reference>
<comment type="caution">
    <text evidence="3">The sequence shown here is derived from an EMBL/GenBank/DDBJ whole genome shotgun (WGS) entry which is preliminary data.</text>
</comment>
<keyword evidence="4" id="KW-1185">Reference proteome</keyword>
<feature type="region of interest" description="Disordered" evidence="1">
    <location>
        <begin position="989"/>
        <end position="1019"/>
    </location>
</feature>
<dbReference type="InterPro" id="IPR008271">
    <property type="entry name" value="Ser/Thr_kinase_AS"/>
</dbReference>
<evidence type="ECO:0000256" key="1">
    <source>
        <dbReference type="SAM" id="MobiDB-lite"/>
    </source>
</evidence>
<dbReference type="SUPFAM" id="SSF56112">
    <property type="entry name" value="Protein kinase-like (PK-like)"/>
    <property type="match status" value="1"/>
</dbReference>
<feature type="region of interest" description="Disordered" evidence="1">
    <location>
        <begin position="150"/>
        <end position="189"/>
    </location>
</feature>
<dbReference type="GO" id="GO:0005524">
    <property type="term" value="F:ATP binding"/>
    <property type="evidence" value="ECO:0007669"/>
    <property type="project" value="InterPro"/>
</dbReference>
<evidence type="ECO:0000313" key="4">
    <source>
        <dbReference type="Proteomes" id="UP000612055"/>
    </source>
</evidence>
<dbReference type="GO" id="GO:0004674">
    <property type="term" value="F:protein serine/threonine kinase activity"/>
    <property type="evidence" value="ECO:0007669"/>
    <property type="project" value="TreeGrafter"/>
</dbReference>
<feature type="compositionally biased region" description="Low complexity" evidence="1">
    <location>
        <begin position="625"/>
        <end position="651"/>
    </location>
</feature>
<dbReference type="InterPro" id="IPR000719">
    <property type="entry name" value="Prot_kinase_dom"/>
</dbReference>
<dbReference type="Gene3D" id="3.30.200.20">
    <property type="entry name" value="Phosphorylase Kinase, domain 1"/>
    <property type="match status" value="1"/>
</dbReference>
<feature type="compositionally biased region" description="Basic and acidic residues" evidence="1">
    <location>
        <begin position="866"/>
        <end position="875"/>
    </location>
</feature>
<name>A0A835Y097_9CHLO</name>
<dbReference type="SMART" id="SM00220">
    <property type="entry name" value="S_TKc"/>
    <property type="match status" value="1"/>
</dbReference>
<organism evidence="3 4">
    <name type="scientific">Edaphochlamys debaryana</name>
    <dbReference type="NCBI Taxonomy" id="47281"/>
    <lineage>
        <taxon>Eukaryota</taxon>
        <taxon>Viridiplantae</taxon>
        <taxon>Chlorophyta</taxon>
        <taxon>core chlorophytes</taxon>
        <taxon>Chlorophyceae</taxon>
        <taxon>CS clade</taxon>
        <taxon>Chlamydomonadales</taxon>
        <taxon>Chlamydomonadales incertae sedis</taxon>
        <taxon>Edaphochlamys</taxon>
    </lineage>
</organism>
<feature type="region of interest" description="Disordered" evidence="1">
    <location>
        <begin position="205"/>
        <end position="287"/>
    </location>
</feature>
<evidence type="ECO:0000259" key="2">
    <source>
        <dbReference type="PROSITE" id="PS50011"/>
    </source>
</evidence>
<dbReference type="InterPro" id="IPR051681">
    <property type="entry name" value="Ser/Thr_Kinases-Pseudokinases"/>
</dbReference>
<dbReference type="Pfam" id="PF00069">
    <property type="entry name" value="Pkinase"/>
    <property type="match status" value="1"/>
</dbReference>
<dbReference type="PROSITE" id="PS00108">
    <property type="entry name" value="PROTEIN_KINASE_ST"/>
    <property type="match status" value="1"/>
</dbReference>
<feature type="region of interest" description="Disordered" evidence="1">
    <location>
        <begin position="612"/>
        <end position="680"/>
    </location>
</feature>
<feature type="region of interest" description="Disordered" evidence="1">
    <location>
        <begin position="860"/>
        <end position="882"/>
    </location>
</feature>